<feature type="region of interest" description="Disordered" evidence="2">
    <location>
        <begin position="442"/>
        <end position="492"/>
    </location>
</feature>
<dbReference type="InterPro" id="IPR033308">
    <property type="entry name" value="PGAP5/Cdc1/Ted1"/>
</dbReference>
<dbReference type="PANTHER" id="PTHR13315">
    <property type="entry name" value="METALLO PHOSPHOESTERASE RELATED"/>
    <property type="match status" value="1"/>
</dbReference>
<proteinExistence type="predicted"/>
<dbReference type="GO" id="GO:0006506">
    <property type="term" value="P:GPI anchor biosynthetic process"/>
    <property type="evidence" value="ECO:0007669"/>
    <property type="project" value="InterPro"/>
</dbReference>
<organism evidence="4 5">
    <name type="scientific">Lentinula detonsa</name>
    <dbReference type="NCBI Taxonomy" id="2804962"/>
    <lineage>
        <taxon>Eukaryota</taxon>
        <taxon>Fungi</taxon>
        <taxon>Dikarya</taxon>
        <taxon>Basidiomycota</taxon>
        <taxon>Agaricomycotina</taxon>
        <taxon>Agaricomycetes</taxon>
        <taxon>Agaricomycetidae</taxon>
        <taxon>Agaricales</taxon>
        <taxon>Marasmiineae</taxon>
        <taxon>Omphalotaceae</taxon>
        <taxon>Lentinula</taxon>
    </lineage>
</organism>
<keyword evidence="1 3" id="KW-0472">Membrane</keyword>
<evidence type="ECO:0000313" key="5">
    <source>
        <dbReference type="Proteomes" id="UP001163850"/>
    </source>
</evidence>
<evidence type="ECO:0008006" key="6">
    <source>
        <dbReference type="Google" id="ProtNLM"/>
    </source>
</evidence>
<dbReference type="InterPro" id="IPR029052">
    <property type="entry name" value="Metallo-depent_PP-like"/>
</dbReference>
<dbReference type="AlphaFoldDB" id="A0AA38QB01"/>
<feature type="transmembrane region" description="Helical" evidence="3">
    <location>
        <begin position="599"/>
        <end position="622"/>
    </location>
</feature>
<gene>
    <name evidence="4" type="ORF">F5890DRAFT_1570138</name>
</gene>
<dbReference type="EMBL" id="MU801894">
    <property type="protein sequence ID" value="KAJ3989930.1"/>
    <property type="molecule type" value="Genomic_DNA"/>
</dbReference>
<keyword evidence="3" id="KW-1133">Transmembrane helix</keyword>
<comment type="caution">
    <text evidence="4">The sequence shown here is derived from an EMBL/GenBank/DDBJ whole genome shotgun (WGS) entry which is preliminary data.</text>
</comment>
<keyword evidence="3" id="KW-0812">Transmembrane</keyword>
<feature type="transmembrane region" description="Helical" evidence="3">
    <location>
        <begin position="381"/>
        <end position="400"/>
    </location>
</feature>
<sequence>MGLSARRHARNSSRLLSRTLIVNIWRLLAIILLIWGEFGAYFWSVSSCKWPISAVQSTGEKPTHVLLLADTQLEHLSAYRKEVSWSDFLYRLTYELYLKRSWRVTMRMKPNTVFFLGDMLSSGKDMNSEQEFQQYYEVFRRTFPLEPNVNGYYVPGNNDVGMGVTRPLSKHVRKSFFKLFGPFNQRVIVHNHTFILLDAPGLVDEDYTRAAQRIPYDKWSSLPGGPVEFVKTIHTVVLTQLGVDNNPVVLLSHIPLWRKDTAPCGPRREKGNIRTGVGHGYQNTLQKHTTNFLIESLQPSIIFSGDNRDYCEHLHKLASGRVPEDVALVPEITVKSFSPSRHIRRPGFQLLSLISADSTARFHRSVAHDLCLLPDQKFIHWRLYAGFAYFTMLAMALFNIQRKRQLSSRALITPLSSHISLSGIPSPHPSLVTAAWTSYAPPSPTSPRGSLPGTIRTPVASSGPTFRAASRPGTPAPLLSPIPYQHEEPEDDSLYPPQYASTRLHLHQEETWSPEHLDHLDSNENGSRIMSPFLTPSGPQIRRPWSWTWSFVFRGRRRRMAIHAPSVSWDACKDLIALLGDGVSTGDVKFRQRGIFRSIVMDFLSVAWVFVMTWTVMAWWSFR</sequence>
<dbReference type="GO" id="GO:0016020">
    <property type="term" value="C:membrane"/>
    <property type="evidence" value="ECO:0007669"/>
    <property type="project" value="GOC"/>
</dbReference>
<dbReference type="SUPFAM" id="SSF56300">
    <property type="entry name" value="Metallo-dependent phosphatases"/>
    <property type="match status" value="1"/>
</dbReference>
<evidence type="ECO:0000256" key="1">
    <source>
        <dbReference type="ARBA" id="ARBA00023136"/>
    </source>
</evidence>
<evidence type="ECO:0000256" key="3">
    <source>
        <dbReference type="SAM" id="Phobius"/>
    </source>
</evidence>
<reference evidence="4" key="1">
    <citation type="submission" date="2022-08" db="EMBL/GenBank/DDBJ databases">
        <authorList>
            <consortium name="DOE Joint Genome Institute"/>
            <person name="Min B."/>
            <person name="Riley R."/>
            <person name="Sierra-Patev S."/>
            <person name="Naranjo-Ortiz M."/>
            <person name="Looney B."/>
            <person name="Konkel Z."/>
            <person name="Slot J.C."/>
            <person name="Sakamoto Y."/>
            <person name="Steenwyk J.L."/>
            <person name="Rokas A."/>
            <person name="Carro J."/>
            <person name="Camarero S."/>
            <person name="Ferreira P."/>
            <person name="Molpeceres G."/>
            <person name="Ruiz-Duenas F.J."/>
            <person name="Serrano A."/>
            <person name="Henrissat B."/>
            <person name="Drula E."/>
            <person name="Hughes K.W."/>
            <person name="Mata J.L."/>
            <person name="Ishikawa N.K."/>
            <person name="Vargas-Isla R."/>
            <person name="Ushijima S."/>
            <person name="Smith C.A."/>
            <person name="Ahrendt S."/>
            <person name="Andreopoulos W."/>
            <person name="He G."/>
            <person name="Labutti K."/>
            <person name="Lipzen A."/>
            <person name="Ng V."/>
            <person name="Sandor L."/>
            <person name="Barry K."/>
            <person name="Martinez A.T."/>
            <person name="Xiao Y."/>
            <person name="Gibbons J.G."/>
            <person name="Terashima K."/>
            <person name="Hibbett D.S."/>
            <person name="Grigoriev I.V."/>
        </authorList>
    </citation>
    <scope>NUCLEOTIDE SEQUENCE</scope>
    <source>
        <strain evidence="4">TFB7829</strain>
    </source>
</reference>
<accession>A0AA38QB01</accession>
<protein>
    <recommendedName>
        <fullName evidence="6">Calcineurin-like phosphoesterase domain-containing protein</fullName>
    </recommendedName>
</protein>
<dbReference type="Proteomes" id="UP001163850">
    <property type="component" value="Unassembled WGS sequence"/>
</dbReference>
<name>A0AA38QB01_9AGAR</name>
<feature type="transmembrane region" description="Helical" evidence="3">
    <location>
        <begin position="20"/>
        <end position="43"/>
    </location>
</feature>
<evidence type="ECO:0000313" key="4">
    <source>
        <dbReference type="EMBL" id="KAJ3989930.1"/>
    </source>
</evidence>
<evidence type="ECO:0000256" key="2">
    <source>
        <dbReference type="SAM" id="MobiDB-lite"/>
    </source>
</evidence>
<dbReference type="GO" id="GO:0005783">
    <property type="term" value="C:endoplasmic reticulum"/>
    <property type="evidence" value="ECO:0007669"/>
    <property type="project" value="TreeGrafter"/>
</dbReference>
<dbReference type="PANTHER" id="PTHR13315:SF4">
    <property type="entry name" value="METALLOPHOSPHOESTERASE, ISOFORM E"/>
    <property type="match status" value="1"/>
</dbReference>